<proteinExistence type="predicted"/>
<comment type="caution">
    <text evidence="1">The sequence shown here is derived from an EMBL/GenBank/DDBJ whole genome shotgun (WGS) entry which is preliminary data.</text>
</comment>
<protein>
    <submittedName>
        <fullName evidence="1">Uncharacterized protein</fullName>
    </submittedName>
</protein>
<evidence type="ECO:0000313" key="2">
    <source>
        <dbReference type="Proteomes" id="UP000824533"/>
    </source>
</evidence>
<dbReference type="EMBL" id="CM034408">
    <property type="protein sequence ID" value="KAJ0172177.1"/>
    <property type="molecule type" value="Genomic_DNA"/>
</dbReference>
<evidence type="ECO:0000313" key="1">
    <source>
        <dbReference type="EMBL" id="KAJ0172177.1"/>
    </source>
</evidence>
<sequence length="668" mass="75404">MDDWDDDWQESTPVVVPQASSYTNTRVFHPSSNRGGRGRSNENNWRARGNSSNEVRFNDRRDNNRTRRDNFRQEEGNKKVISVPTNKVGRIIGKGGSKIRDLEYETEAKIKIGESDGNETEITLIGTDEAISKAESMILDLTEDFKPKENPKSSNTGGKRQEASGTPTDFFKSNDSGVQTIDWDKLNAYYDKHQNDRWSKLPPIVKDFYKEDPKVANMSSSEVARWRLANHDIQVKRTFEDRPDLKPIPNPVLTFEQAFQHYPEILEEIYKQDFKQPSPIQSQAWPILLRGDDLIGIAQTGTGKTLAFLLPALIHIEGQTVPRDQREGPTVLILAPTRELALQIDKEVSKYQYKGIKSICIYGGGDRKHQIKEVAKGVDIVIATPGRLNDLVLAKHLNVINFSYIVLDEADRMLDMGFEPQIRKSLFDVRPDRQTVMTSATWPAGVRRLAESYMKDPIQVNVGSLDLAAVHTVTQRIMFVEEDDKENALFEFLHNMDSNDKVIIFCGKKATATHITTELAIKGIECQSLHGDRDQSDREAALEEMVDGTVNILVATDVASRGIDIKDLTHVVNLDFPRHIEEYVHRVGRTGRAGKTGIALSFVSRNDWAHAKELIKILEEANQEVPEELEMMAQRFEAMKIRRDKEGGGGRGRGGRGGRGGGGRRDRW</sequence>
<organism evidence="1 2">
    <name type="scientific">Dendrolimus kikuchii</name>
    <dbReference type="NCBI Taxonomy" id="765133"/>
    <lineage>
        <taxon>Eukaryota</taxon>
        <taxon>Metazoa</taxon>
        <taxon>Ecdysozoa</taxon>
        <taxon>Arthropoda</taxon>
        <taxon>Hexapoda</taxon>
        <taxon>Insecta</taxon>
        <taxon>Pterygota</taxon>
        <taxon>Neoptera</taxon>
        <taxon>Endopterygota</taxon>
        <taxon>Lepidoptera</taxon>
        <taxon>Glossata</taxon>
        <taxon>Ditrysia</taxon>
        <taxon>Bombycoidea</taxon>
        <taxon>Lasiocampidae</taxon>
        <taxon>Dendrolimus</taxon>
    </lineage>
</organism>
<dbReference type="Proteomes" id="UP000824533">
    <property type="component" value="Linkage Group LG22"/>
</dbReference>
<reference evidence="1 2" key="1">
    <citation type="journal article" date="2021" name="Front. Genet.">
        <title>Chromosome-Level Genome Assembly Reveals Significant Gene Expansion in the Toll and IMD Signaling Pathways of Dendrolimus kikuchii.</title>
        <authorList>
            <person name="Zhou J."/>
            <person name="Wu P."/>
            <person name="Xiong Z."/>
            <person name="Liu N."/>
            <person name="Zhao N."/>
            <person name="Ji M."/>
            <person name="Qiu Y."/>
            <person name="Yang B."/>
        </authorList>
    </citation>
    <scope>NUCLEOTIDE SEQUENCE [LARGE SCALE GENOMIC DNA]</scope>
    <source>
        <strain evidence="1">Ann1</strain>
    </source>
</reference>
<keyword evidence="2" id="KW-1185">Reference proteome</keyword>
<name>A0ACC1CL10_9NEOP</name>
<gene>
    <name evidence="1" type="ORF">K1T71_012150</name>
</gene>
<accession>A0ACC1CL10</accession>